<dbReference type="HOGENOM" id="CLU_154670_1_0_9"/>
<accession>A0A0D5ZCP7</accession>
<dbReference type="InterPro" id="IPR015947">
    <property type="entry name" value="PUA-like_sf"/>
</dbReference>
<geneLocation type="plasmid" evidence="2 3">
    <name>pSC2</name>
</geneLocation>
<dbReference type="InterPro" id="IPR007374">
    <property type="entry name" value="ASCH_domain"/>
</dbReference>
<dbReference type="KEGG" id="ppm:PPSC2_28210"/>
<dbReference type="PATRIC" id="fig|886882.15.peg.5982"/>
<feature type="domain" description="ASCH" evidence="1">
    <location>
        <begin position="8"/>
        <end position="67"/>
    </location>
</feature>
<evidence type="ECO:0000313" key="3">
    <source>
        <dbReference type="Proteomes" id="UP000006868"/>
    </source>
</evidence>
<proteinExistence type="predicted"/>
<dbReference type="AlphaFoldDB" id="A0A0D5ZCP7"/>
<dbReference type="OrthoDB" id="359066at2"/>
<keyword evidence="2" id="KW-0614">Plasmid</keyword>
<name>A0A0D5ZCP7_PAEPS</name>
<dbReference type="EMBL" id="CP002214">
    <property type="protein sequence ID" value="AKA44393.1"/>
    <property type="molecule type" value="Genomic_DNA"/>
</dbReference>
<dbReference type="Gene3D" id="2.30.130.30">
    <property type="entry name" value="Hypothetical protein"/>
    <property type="match status" value="1"/>
</dbReference>
<reference evidence="2 3" key="1">
    <citation type="journal article" date="2011" name="J. Bacteriol.">
        <title>Complete genome sequence of Paenibacillus polymyxa SC2, a strain of plant growth-promoting Rhizobacterium with broad-spectrum antimicrobial activity.</title>
        <authorList>
            <person name="Ma M."/>
            <person name="Wang C."/>
            <person name="Ding Y."/>
            <person name="Li L."/>
            <person name="Shen D."/>
            <person name="Jiang X."/>
            <person name="Guan D."/>
            <person name="Cao F."/>
            <person name="Chen H."/>
            <person name="Feng R."/>
            <person name="Wang X."/>
            <person name="Ge Y."/>
            <person name="Yao L."/>
            <person name="Bing X."/>
            <person name="Yang X."/>
            <person name="Li J."/>
            <person name="Du B."/>
        </authorList>
    </citation>
    <scope>NUCLEOTIDE SEQUENCE [LARGE SCALE GENOMIC DNA]</scope>
    <source>
        <strain evidence="2 3">SC2</strain>
        <plasmid evidence="3">pSC2</plasmid>
    </source>
</reference>
<sequence>MKGLIVRLPWIDYILDGFKTWEIRGSSTKNRGKIALIQSQSGLIVGTANLIDCKPLSLSEYQRSTSLHCIENCLEAPYKNMHAWILTDAVRLQTPIPYIHPQGAVIWVNLDKHEGLSLLNAS</sequence>
<dbReference type="Proteomes" id="UP000006868">
    <property type="component" value="Plasmid pSC2"/>
</dbReference>
<organism evidence="2 3">
    <name type="scientific">Paenibacillus polymyxa (strain SC2)</name>
    <name type="common">Bacillus polymyxa</name>
    <dbReference type="NCBI Taxonomy" id="886882"/>
    <lineage>
        <taxon>Bacteria</taxon>
        <taxon>Bacillati</taxon>
        <taxon>Bacillota</taxon>
        <taxon>Bacilli</taxon>
        <taxon>Bacillales</taxon>
        <taxon>Paenibacillaceae</taxon>
        <taxon>Paenibacillus</taxon>
    </lineage>
</organism>
<dbReference type="Pfam" id="PF04266">
    <property type="entry name" value="ASCH"/>
    <property type="match status" value="1"/>
</dbReference>
<evidence type="ECO:0000313" key="2">
    <source>
        <dbReference type="EMBL" id="AKA44393.1"/>
    </source>
</evidence>
<protein>
    <recommendedName>
        <fullName evidence="1">ASCH domain-containing protein</fullName>
    </recommendedName>
</protein>
<gene>
    <name evidence="2" type="ORF">PPSC2_28210</name>
</gene>
<dbReference type="RefSeq" id="WP_043886254.1">
    <property type="nucleotide sequence ID" value="NC_014628.2"/>
</dbReference>
<evidence type="ECO:0000259" key="1">
    <source>
        <dbReference type="Pfam" id="PF04266"/>
    </source>
</evidence>
<dbReference type="SUPFAM" id="SSF88697">
    <property type="entry name" value="PUA domain-like"/>
    <property type="match status" value="1"/>
</dbReference>